<dbReference type="PANTHER" id="PTHR23149:SF9">
    <property type="entry name" value="G PATCH DOMAIN-CONTAINING PROTEIN 4"/>
    <property type="match status" value="1"/>
</dbReference>
<feature type="region of interest" description="Disordered" evidence="2">
    <location>
        <begin position="437"/>
        <end position="480"/>
    </location>
</feature>
<dbReference type="Pfam" id="PF01585">
    <property type="entry name" value="G-patch"/>
    <property type="match status" value="1"/>
</dbReference>
<feature type="compositionally biased region" description="Basic and acidic residues" evidence="2">
    <location>
        <begin position="346"/>
        <end position="369"/>
    </location>
</feature>
<evidence type="ECO:0000256" key="1">
    <source>
        <dbReference type="ARBA" id="ARBA00040365"/>
    </source>
</evidence>
<organism evidence="4">
    <name type="scientific">Culex tarsalis</name>
    <name type="common">Encephalitis mosquito</name>
    <dbReference type="NCBI Taxonomy" id="7177"/>
    <lineage>
        <taxon>Eukaryota</taxon>
        <taxon>Metazoa</taxon>
        <taxon>Ecdysozoa</taxon>
        <taxon>Arthropoda</taxon>
        <taxon>Hexapoda</taxon>
        <taxon>Insecta</taxon>
        <taxon>Pterygota</taxon>
        <taxon>Neoptera</taxon>
        <taxon>Endopterygota</taxon>
        <taxon>Diptera</taxon>
        <taxon>Nematocera</taxon>
        <taxon>Culicoidea</taxon>
        <taxon>Culicidae</taxon>
        <taxon>Culicinae</taxon>
        <taxon>Culicini</taxon>
        <taxon>Culex</taxon>
        <taxon>Culex</taxon>
    </lineage>
</organism>
<dbReference type="SMART" id="SM00443">
    <property type="entry name" value="G_patch"/>
    <property type="match status" value="1"/>
</dbReference>
<dbReference type="GO" id="GO:0005730">
    <property type="term" value="C:nucleolus"/>
    <property type="evidence" value="ECO:0007669"/>
    <property type="project" value="TreeGrafter"/>
</dbReference>
<feature type="compositionally biased region" description="Basic residues" evidence="2">
    <location>
        <begin position="200"/>
        <end position="209"/>
    </location>
</feature>
<dbReference type="PROSITE" id="PS50174">
    <property type="entry name" value="G_PATCH"/>
    <property type="match status" value="1"/>
</dbReference>
<dbReference type="InterPro" id="IPR050656">
    <property type="entry name" value="PINX1"/>
</dbReference>
<name>A0A1Q3EVW0_CULTA</name>
<feature type="compositionally biased region" description="Basic residues" evidence="2">
    <location>
        <begin position="443"/>
        <end position="469"/>
    </location>
</feature>
<dbReference type="PANTHER" id="PTHR23149">
    <property type="entry name" value="G PATCH DOMAIN CONTAINING PROTEIN"/>
    <property type="match status" value="1"/>
</dbReference>
<dbReference type="AlphaFoldDB" id="A0A1Q3EVW0"/>
<feature type="compositionally biased region" description="Basic and acidic residues" evidence="2">
    <location>
        <begin position="300"/>
        <end position="318"/>
    </location>
</feature>
<reference evidence="4" key="1">
    <citation type="submission" date="2017-01" db="EMBL/GenBank/DDBJ databases">
        <title>A deep insight into the sialotranscriptome of adult male and female Cluex tarsalis mosquitoes.</title>
        <authorList>
            <person name="Ribeiro J.M."/>
            <person name="Moreira F."/>
            <person name="Bernard K.A."/>
            <person name="Calvo E."/>
        </authorList>
    </citation>
    <scope>NUCLEOTIDE SEQUENCE</scope>
    <source>
        <strain evidence="4">Kern County</strain>
        <tissue evidence="4">Salivary glands</tissue>
    </source>
</reference>
<dbReference type="EMBL" id="GFDL01015639">
    <property type="protein sequence ID" value="JAV19406.1"/>
    <property type="molecule type" value="Transcribed_RNA"/>
</dbReference>
<feature type="compositionally biased region" description="Basic and acidic residues" evidence="2">
    <location>
        <begin position="210"/>
        <end position="221"/>
    </location>
</feature>
<accession>A0A1Q3EVW0</accession>
<feature type="compositionally biased region" description="Basic residues" evidence="2">
    <location>
        <begin position="319"/>
        <end position="331"/>
    </location>
</feature>
<evidence type="ECO:0000313" key="4">
    <source>
        <dbReference type="EMBL" id="JAV19406.1"/>
    </source>
</evidence>
<protein>
    <recommendedName>
        <fullName evidence="1">G patch domain-containing protein 4</fullName>
    </recommendedName>
</protein>
<feature type="region of interest" description="Disordered" evidence="2">
    <location>
        <begin position="198"/>
        <end position="221"/>
    </location>
</feature>
<proteinExistence type="predicted"/>
<sequence length="480" mass="54996">MDFAKNILQKYGWREGDGLGKNSDGIVKPIKANYKFNNSGLGTDQAKDHTNRWWERVFDEAANNLDVGPAGKIRQKERDAVEISANSYSVKKLKQKTADGKASYGGFLKASRLLTAVGREEDLEGHVKTEDIEFKPTKVLTDEELFAACGGRTAHKGARHGLKLSGKLARIEAQNSKLLQELESKSFEKVIKSNEWQQVQKKKKSKKKKRDEEKWNERHGEVEEDACKDMVHHADYVVKKNKKKAKADRRLEADLADELDASMGFFEKLDEDDGTVPDPGPSIEEEVDVLNAKIMQLDYKLDEQDESKEKLKRLDPHSVRIKKKHKKKQKHQSSATPPALEDDDAMDPHSKDYKPEQKRNNKLLRETVPHEFQTVKLVKPKKLLKSDSEASDSEQEDVVARINKERLKLQSKLPKIKVTEVVDGDGEDQQDQVERTLAESFKEKHRYQAKRIGRHSVKRKKSRKEKRAYKQLTAKLEQTL</sequence>
<evidence type="ECO:0000259" key="3">
    <source>
        <dbReference type="PROSITE" id="PS50174"/>
    </source>
</evidence>
<feature type="region of interest" description="Disordered" evidence="2">
    <location>
        <begin position="300"/>
        <end position="397"/>
    </location>
</feature>
<dbReference type="GO" id="GO:0003676">
    <property type="term" value="F:nucleic acid binding"/>
    <property type="evidence" value="ECO:0007669"/>
    <property type="project" value="InterPro"/>
</dbReference>
<feature type="domain" description="G-patch" evidence="3">
    <location>
        <begin position="1"/>
        <end position="46"/>
    </location>
</feature>
<dbReference type="InterPro" id="IPR000467">
    <property type="entry name" value="G_patch_dom"/>
</dbReference>
<evidence type="ECO:0000256" key="2">
    <source>
        <dbReference type="SAM" id="MobiDB-lite"/>
    </source>
</evidence>